<gene>
    <name evidence="1" type="ORF">RJ641_036857</name>
</gene>
<evidence type="ECO:0000313" key="2">
    <source>
        <dbReference type="Proteomes" id="UP001370490"/>
    </source>
</evidence>
<reference evidence="1 2" key="1">
    <citation type="submission" date="2023-12" db="EMBL/GenBank/DDBJ databases">
        <title>A high-quality genome assembly for Dillenia turbinata (Dilleniales).</title>
        <authorList>
            <person name="Chanderbali A."/>
        </authorList>
    </citation>
    <scope>NUCLEOTIDE SEQUENCE [LARGE SCALE GENOMIC DNA]</scope>
    <source>
        <strain evidence="1">LSX21</strain>
        <tissue evidence="1">Leaf</tissue>
    </source>
</reference>
<protein>
    <submittedName>
        <fullName evidence="1">Uncharacterized protein</fullName>
    </submittedName>
</protein>
<dbReference type="Gene3D" id="3.40.50.1000">
    <property type="entry name" value="HAD superfamily/HAD-like"/>
    <property type="match status" value="1"/>
</dbReference>
<dbReference type="InterPro" id="IPR023214">
    <property type="entry name" value="HAD_sf"/>
</dbReference>
<feature type="non-terminal residue" evidence="1">
    <location>
        <position position="155"/>
    </location>
</feature>
<comment type="caution">
    <text evidence="1">The sequence shown here is derived from an EMBL/GenBank/DDBJ whole genome shotgun (WGS) entry which is preliminary data.</text>
</comment>
<dbReference type="Proteomes" id="UP001370490">
    <property type="component" value="Unassembled WGS sequence"/>
</dbReference>
<accession>A0AAN8ZHB4</accession>
<dbReference type="AlphaFoldDB" id="A0AAN8ZHB4"/>
<dbReference type="InterPro" id="IPR036412">
    <property type="entry name" value="HAD-like_sf"/>
</dbReference>
<keyword evidence="2" id="KW-1185">Reference proteome</keyword>
<name>A0AAN8ZHB4_9MAGN</name>
<sequence length="155" mass="17144">MTLTCRIHDNALGYTSIGKPNPFVFRNAEMILKQLQLYSGHHEKLIPSNGHGEALSFKTLYMVGDNPAVDIKDARQDRGFQGKDNHSENPADLVVHTVAEVVDYILKTEALFHLQVIVSNEEIEGILQGKSDPQKEIEMGEGGVLAGSKFIKEAE</sequence>
<organism evidence="1 2">
    <name type="scientific">Dillenia turbinata</name>
    <dbReference type="NCBI Taxonomy" id="194707"/>
    <lineage>
        <taxon>Eukaryota</taxon>
        <taxon>Viridiplantae</taxon>
        <taxon>Streptophyta</taxon>
        <taxon>Embryophyta</taxon>
        <taxon>Tracheophyta</taxon>
        <taxon>Spermatophyta</taxon>
        <taxon>Magnoliopsida</taxon>
        <taxon>eudicotyledons</taxon>
        <taxon>Gunneridae</taxon>
        <taxon>Pentapetalae</taxon>
        <taxon>Dilleniales</taxon>
        <taxon>Dilleniaceae</taxon>
        <taxon>Dillenia</taxon>
    </lineage>
</organism>
<evidence type="ECO:0000313" key="1">
    <source>
        <dbReference type="EMBL" id="KAK6933963.1"/>
    </source>
</evidence>
<dbReference type="EMBL" id="JBAMMX010000009">
    <property type="protein sequence ID" value="KAK6933963.1"/>
    <property type="molecule type" value="Genomic_DNA"/>
</dbReference>
<proteinExistence type="predicted"/>
<dbReference type="SUPFAM" id="SSF56784">
    <property type="entry name" value="HAD-like"/>
    <property type="match status" value="1"/>
</dbReference>